<proteinExistence type="predicted"/>
<gene>
    <name evidence="1" type="ORF">ADICYQ_2848</name>
</gene>
<dbReference type="EMBL" id="ATNM01000109">
    <property type="protein sequence ID" value="EPR68128.1"/>
    <property type="molecule type" value="Genomic_DNA"/>
</dbReference>
<dbReference type="PANTHER" id="PTHR48098:SF1">
    <property type="entry name" value="DIACYLGLYCEROL ACYLTRANSFERASE_MYCOLYLTRANSFERASE AG85A"/>
    <property type="match status" value="1"/>
</dbReference>
<dbReference type="Proteomes" id="UP000014974">
    <property type="component" value="Unassembled WGS sequence"/>
</dbReference>
<evidence type="ECO:0000313" key="1">
    <source>
        <dbReference type="EMBL" id="EPR68128.1"/>
    </source>
</evidence>
<dbReference type="PATRIC" id="fig|641524.5.peg.2821"/>
<dbReference type="AlphaFoldDB" id="S7WVN2"/>
<dbReference type="Pfam" id="PF00756">
    <property type="entry name" value="Esterase"/>
    <property type="match status" value="1"/>
</dbReference>
<dbReference type="PANTHER" id="PTHR48098">
    <property type="entry name" value="ENTEROCHELIN ESTERASE-RELATED"/>
    <property type="match status" value="1"/>
</dbReference>
<name>S7WVN2_9BACT</name>
<dbReference type="InterPro" id="IPR029058">
    <property type="entry name" value="AB_hydrolase_fold"/>
</dbReference>
<comment type="caution">
    <text evidence="1">The sequence shown here is derived from an EMBL/GenBank/DDBJ whole genome shotgun (WGS) entry which is preliminary data.</text>
</comment>
<sequence>MSSFRTSELSDKAFEKDGLRFLTVKTPNLKGRGDICLFVPDGTDALTDLPIYILLHGVYGSSWVWAMKGGAHHTAKRMMDSGEIKPAILAMPSDGLWGDGSGYLSHKDRDFEQWIVSDVPKAVYENISCASKHSPLGIAGLSMGGYGALRLGAEYSEVFKAISAHSAITKFTEMEGFVEEPLAAYDLIHEDNDVIDSIRKNPKSIPALRFDCGKGDDLIDGNRLLHAQLLELGVPHAYEEFEGAHEWPYWQKHLESTLRFFDRYCVKNNSFKWL</sequence>
<dbReference type="GO" id="GO:0016747">
    <property type="term" value="F:acyltransferase activity, transferring groups other than amino-acyl groups"/>
    <property type="evidence" value="ECO:0007669"/>
    <property type="project" value="TreeGrafter"/>
</dbReference>
<evidence type="ECO:0000313" key="2">
    <source>
        <dbReference type="Proteomes" id="UP000014974"/>
    </source>
</evidence>
<dbReference type="Gene3D" id="3.40.50.1820">
    <property type="entry name" value="alpha/beta hydrolase"/>
    <property type="match status" value="1"/>
</dbReference>
<dbReference type="eggNOG" id="COG0627">
    <property type="taxonomic scope" value="Bacteria"/>
</dbReference>
<reference evidence="1 2" key="1">
    <citation type="journal article" date="2013" name="Genome Announc.">
        <title>Draft Genome Sequence of Cyclobacterium qasimii Strain M12-11BT, Isolated from Arctic Marine Sediment.</title>
        <authorList>
            <person name="Shivaji S."/>
            <person name="Ara S."/>
            <person name="Singh A."/>
            <person name="Kumar Pinnaka A."/>
        </authorList>
    </citation>
    <scope>NUCLEOTIDE SEQUENCE [LARGE SCALE GENOMIC DNA]</scope>
    <source>
        <strain evidence="1 2">M12-11B</strain>
    </source>
</reference>
<accession>S7WVN2</accession>
<dbReference type="OrthoDB" id="9803578at2"/>
<dbReference type="STRING" id="641524.ADICYQ_2848"/>
<protein>
    <submittedName>
        <fullName evidence="1">Putative esterase</fullName>
    </submittedName>
</protein>
<dbReference type="SUPFAM" id="SSF53474">
    <property type="entry name" value="alpha/beta-Hydrolases"/>
    <property type="match status" value="1"/>
</dbReference>
<dbReference type="RefSeq" id="WP_020890106.1">
    <property type="nucleotide sequence ID" value="NZ_ATNM01000109.1"/>
</dbReference>
<organism evidence="1 2">
    <name type="scientific">Cyclobacterium qasimii M12-11B</name>
    <dbReference type="NCBI Taxonomy" id="641524"/>
    <lineage>
        <taxon>Bacteria</taxon>
        <taxon>Pseudomonadati</taxon>
        <taxon>Bacteroidota</taxon>
        <taxon>Cytophagia</taxon>
        <taxon>Cytophagales</taxon>
        <taxon>Cyclobacteriaceae</taxon>
        <taxon>Cyclobacterium</taxon>
    </lineage>
</organism>
<dbReference type="InterPro" id="IPR050583">
    <property type="entry name" value="Mycobacterial_A85_antigen"/>
</dbReference>
<dbReference type="InterPro" id="IPR000801">
    <property type="entry name" value="Esterase-like"/>
</dbReference>